<gene>
    <name evidence="1" type="ORF">K2173_019235</name>
</gene>
<accession>A0AAV8ST10</accession>
<keyword evidence="2" id="KW-1185">Reference proteome</keyword>
<proteinExistence type="predicted"/>
<evidence type="ECO:0000313" key="1">
    <source>
        <dbReference type="EMBL" id="KAJ8755437.1"/>
    </source>
</evidence>
<protein>
    <submittedName>
        <fullName evidence="1">Uncharacterized protein</fullName>
    </submittedName>
</protein>
<dbReference type="Proteomes" id="UP001159364">
    <property type="component" value="Linkage Group LG09"/>
</dbReference>
<comment type="caution">
    <text evidence="1">The sequence shown here is derived from an EMBL/GenBank/DDBJ whole genome shotgun (WGS) entry which is preliminary data.</text>
</comment>
<dbReference type="AlphaFoldDB" id="A0AAV8ST10"/>
<reference evidence="1 2" key="1">
    <citation type="submission" date="2021-09" db="EMBL/GenBank/DDBJ databases">
        <title>Genomic insights and catalytic innovation underlie evolution of tropane alkaloids biosynthesis.</title>
        <authorList>
            <person name="Wang Y.-J."/>
            <person name="Tian T."/>
            <person name="Huang J.-P."/>
            <person name="Huang S.-X."/>
        </authorList>
    </citation>
    <scope>NUCLEOTIDE SEQUENCE [LARGE SCALE GENOMIC DNA]</scope>
    <source>
        <strain evidence="1">KIB-2018</strain>
        <tissue evidence="1">Leaf</tissue>
    </source>
</reference>
<dbReference type="EMBL" id="JAIWQS010000009">
    <property type="protein sequence ID" value="KAJ8755437.1"/>
    <property type="molecule type" value="Genomic_DNA"/>
</dbReference>
<sequence length="89" mass="9668">MSITEVGAAVSWLTVRRPSLLVPLEARLLVEIELTFKFQALQDNQGSKAVLKQGQELLVATLYKVIDKLQVALKGEGIKPQLVALAVLG</sequence>
<name>A0AAV8ST10_9ROSI</name>
<organism evidence="1 2">
    <name type="scientific">Erythroxylum novogranatense</name>
    <dbReference type="NCBI Taxonomy" id="1862640"/>
    <lineage>
        <taxon>Eukaryota</taxon>
        <taxon>Viridiplantae</taxon>
        <taxon>Streptophyta</taxon>
        <taxon>Embryophyta</taxon>
        <taxon>Tracheophyta</taxon>
        <taxon>Spermatophyta</taxon>
        <taxon>Magnoliopsida</taxon>
        <taxon>eudicotyledons</taxon>
        <taxon>Gunneridae</taxon>
        <taxon>Pentapetalae</taxon>
        <taxon>rosids</taxon>
        <taxon>fabids</taxon>
        <taxon>Malpighiales</taxon>
        <taxon>Erythroxylaceae</taxon>
        <taxon>Erythroxylum</taxon>
    </lineage>
</organism>
<evidence type="ECO:0000313" key="2">
    <source>
        <dbReference type="Proteomes" id="UP001159364"/>
    </source>
</evidence>